<dbReference type="Proteomes" id="UP000717585">
    <property type="component" value="Unassembled WGS sequence"/>
</dbReference>
<dbReference type="InterPro" id="IPR042855">
    <property type="entry name" value="V_SNARE_CC"/>
</dbReference>
<gene>
    <name evidence="12" type="ORF">J8273_6177</name>
</gene>
<evidence type="ECO:0000256" key="1">
    <source>
        <dbReference type="ARBA" id="ARBA00008025"/>
    </source>
</evidence>
<evidence type="ECO:0000256" key="8">
    <source>
        <dbReference type="PROSITE-ProRule" id="PRU00290"/>
    </source>
</evidence>
<dbReference type="OrthoDB" id="248747at2759"/>
<dbReference type="InterPro" id="IPR011012">
    <property type="entry name" value="Longin-like_dom_sf"/>
</dbReference>
<keyword evidence="8" id="KW-0175">Coiled coil</keyword>
<comment type="subcellular location">
    <subcellularLocation>
        <location evidence="7">Endomembrane system</location>
        <topology evidence="7">Single-pass type IV membrane protein</topology>
    </subcellularLocation>
</comment>
<evidence type="ECO:0000259" key="10">
    <source>
        <dbReference type="PROSITE" id="PS50859"/>
    </source>
</evidence>
<keyword evidence="13" id="KW-1185">Reference proteome</keyword>
<dbReference type="CDD" id="cd15843">
    <property type="entry name" value="R-SNARE"/>
    <property type="match status" value="1"/>
</dbReference>
<keyword evidence="4" id="KW-0653">Protein transport</keyword>
<evidence type="ECO:0000313" key="12">
    <source>
        <dbReference type="EMBL" id="KAG9391417.1"/>
    </source>
</evidence>
<comment type="caution">
    <text evidence="12">The sequence shown here is derived from an EMBL/GenBank/DDBJ whole genome shotgun (WGS) entry which is preliminary data.</text>
</comment>
<comment type="similarity">
    <text evidence="1">Belongs to the synaptobrevin family.</text>
</comment>
<dbReference type="Gene3D" id="1.20.5.110">
    <property type="match status" value="1"/>
</dbReference>
<dbReference type="GO" id="GO:0016192">
    <property type="term" value="P:vesicle-mediated transport"/>
    <property type="evidence" value="ECO:0007669"/>
    <property type="project" value="InterPro"/>
</dbReference>
<proteinExistence type="inferred from homology"/>
<dbReference type="InterPro" id="IPR010908">
    <property type="entry name" value="Longin_dom"/>
</dbReference>
<dbReference type="PROSITE" id="PS50892">
    <property type="entry name" value="V_SNARE"/>
    <property type="match status" value="1"/>
</dbReference>
<dbReference type="SUPFAM" id="SSF64356">
    <property type="entry name" value="SNARE-like"/>
    <property type="match status" value="1"/>
</dbReference>
<sequence>MSLQYSAIVKGTTILVETRADPETKSLVRRAIDQMPDHQCSNSFREDDVFIHHRVDDKGLKFICVTNSAAGRRIPFNFISDIQHTFNRTFPDANLAEPRALSYQDKFARVLQTRMDAHSSGNEDKITRVQNQMGEVKDIMLTNVDKVIERGTKLEILGDNAALLKGASVQFKDEAKKLRRELWSRNFKLSMVICIMVVVVAMALSIFLCGGLTLPDCRSIVNAVIGWVNRTIISPSNSSPFK</sequence>
<dbReference type="EMBL" id="JAHDYR010000053">
    <property type="protein sequence ID" value="KAG9391417.1"/>
    <property type="molecule type" value="Genomic_DNA"/>
</dbReference>
<feature type="domain" description="V-SNARE coiled-coil homology" evidence="11">
    <location>
        <begin position="125"/>
        <end position="185"/>
    </location>
</feature>
<evidence type="ECO:0000313" key="13">
    <source>
        <dbReference type="Proteomes" id="UP000717585"/>
    </source>
</evidence>
<evidence type="ECO:0000259" key="11">
    <source>
        <dbReference type="PROSITE" id="PS50892"/>
    </source>
</evidence>
<dbReference type="GO" id="GO:0005737">
    <property type="term" value="C:cytoplasm"/>
    <property type="evidence" value="ECO:0007669"/>
    <property type="project" value="UniProtKB-ARBA"/>
</dbReference>
<reference evidence="12" key="1">
    <citation type="submission" date="2021-05" db="EMBL/GenBank/DDBJ databases">
        <title>A free-living protist that lacks canonical eukaryotic 1 DNA replication and segregation systems.</title>
        <authorList>
            <person name="Salas-Leiva D.E."/>
            <person name="Tromer E.C."/>
            <person name="Curtis B.A."/>
            <person name="Jerlstrom-Hultqvist J."/>
            <person name="Kolisko M."/>
            <person name="Yi Z."/>
            <person name="Salas-Leiva J.S."/>
            <person name="Gallot-Lavallee L."/>
            <person name="Kops G.J.P.L."/>
            <person name="Archibald J.M."/>
            <person name="Simpson A.G.B."/>
            <person name="Roger A.J."/>
        </authorList>
    </citation>
    <scope>NUCLEOTIDE SEQUENCE</scope>
    <source>
        <strain evidence="12">BICM</strain>
    </source>
</reference>
<dbReference type="SMART" id="SM01270">
    <property type="entry name" value="Longin"/>
    <property type="match status" value="1"/>
</dbReference>
<dbReference type="GO" id="GO:0012505">
    <property type="term" value="C:endomembrane system"/>
    <property type="evidence" value="ECO:0007669"/>
    <property type="project" value="UniProtKB-SubCell"/>
</dbReference>
<dbReference type="PANTHER" id="PTHR21136:SF168">
    <property type="entry name" value="VESICLE-ASSOCIATED MEMBRANE PROTEIN 9"/>
    <property type="match status" value="1"/>
</dbReference>
<evidence type="ECO:0000256" key="6">
    <source>
        <dbReference type="ARBA" id="ARBA00023136"/>
    </source>
</evidence>
<dbReference type="InterPro" id="IPR001388">
    <property type="entry name" value="Synaptobrevin-like"/>
</dbReference>
<dbReference type="InterPro" id="IPR051097">
    <property type="entry name" value="Synaptobrevin-like_transport"/>
</dbReference>
<feature type="transmembrane region" description="Helical" evidence="9">
    <location>
        <begin position="189"/>
        <end position="214"/>
    </location>
</feature>
<dbReference type="PANTHER" id="PTHR21136">
    <property type="entry name" value="SNARE PROTEINS"/>
    <property type="match status" value="1"/>
</dbReference>
<dbReference type="Pfam" id="PF13774">
    <property type="entry name" value="Longin"/>
    <property type="match status" value="1"/>
</dbReference>
<dbReference type="Gene3D" id="3.30.450.50">
    <property type="entry name" value="Longin domain"/>
    <property type="match status" value="1"/>
</dbReference>
<evidence type="ECO:0000256" key="5">
    <source>
        <dbReference type="ARBA" id="ARBA00022989"/>
    </source>
</evidence>
<dbReference type="GO" id="GO:0016020">
    <property type="term" value="C:membrane"/>
    <property type="evidence" value="ECO:0007669"/>
    <property type="project" value="InterPro"/>
</dbReference>
<evidence type="ECO:0000256" key="4">
    <source>
        <dbReference type="ARBA" id="ARBA00022927"/>
    </source>
</evidence>
<dbReference type="GO" id="GO:0015031">
    <property type="term" value="P:protein transport"/>
    <property type="evidence" value="ECO:0007669"/>
    <property type="project" value="UniProtKB-KW"/>
</dbReference>
<evidence type="ECO:0000256" key="3">
    <source>
        <dbReference type="ARBA" id="ARBA00022692"/>
    </source>
</evidence>
<name>A0A8J6E241_9EUKA</name>
<evidence type="ECO:0000256" key="2">
    <source>
        <dbReference type="ARBA" id="ARBA00022448"/>
    </source>
</evidence>
<dbReference type="PROSITE" id="PS50859">
    <property type="entry name" value="LONGIN"/>
    <property type="match status" value="1"/>
</dbReference>
<keyword evidence="3 9" id="KW-0812">Transmembrane</keyword>
<keyword evidence="5 9" id="KW-1133">Transmembrane helix</keyword>
<dbReference type="AlphaFoldDB" id="A0A8J6E241"/>
<dbReference type="Pfam" id="PF00957">
    <property type="entry name" value="Synaptobrevin"/>
    <property type="match status" value="1"/>
</dbReference>
<dbReference type="PRINTS" id="PR00219">
    <property type="entry name" value="SYNAPTOBREVN"/>
</dbReference>
<keyword evidence="2" id="KW-0813">Transport</keyword>
<keyword evidence="6 9" id="KW-0472">Membrane</keyword>
<dbReference type="CDD" id="cd14824">
    <property type="entry name" value="Longin"/>
    <property type="match status" value="1"/>
</dbReference>
<evidence type="ECO:0000256" key="9">
    <source>
        <dbReference type="SAM" id="Phobius"/>
    </source>
</evidence>
<protein>
    <submittedName>
        <fullName evidence="12">Synaptobrevin</fullName>
    </submittedName>
</protein>
<evidence type="ECO:0000256" key="7">
    <source>
        <dbReference type="ARBA" id="ARBA00046280"/>
    </source>
</evidence>
<organism evidence="12 13">
    <name type="scientific">Carpediemonas membranifera</name>
    <dbReference type="NCBI Taxonomy" id="201153"/>
    <lineage>
        <taxon>Eukaryota</taxon>
        <taxon>Metamonada</taxon>
        <taxon>Carpediemonas-like organisms</taxon>
        <taxon>Carpediemonas</taxon>
    </lineage>
</organism>
<feature type="domain" description="Longin" evidence="10">
    <location>
        <begin position="43"/>
        <end position="111"/>
    </location>
</feature>
<dbReference type="FunFam" id="1.20.5.110:FF:000004">
    <property type="entry name" value="Vesicle-associated membrane protein 7"/>
    <property type="match status" value="1"/>
</dbReference>
<dbReference type="SUPFAM" id="SSF58038">
    <property type="entry name" value="SNARE fusion complex"/>
    <property type="match status" value="1"/>
</dbReference>
<accession>A0A8J6E241</accession>